<feature type="region of interest" description="Disordered" evidence="1">
    <location>
        <begin position="281"/>
        <end position="300"/>
    </location>
</feature>
<feature type="compositionally biased region" description="Acidic residues" evidence="1">
    <location>
        <begin position="586"/>
        <end position="608"/>
    </location>
</feature>
<accession>A0A165RDG5</accession>
<feature type="region of interest" description="Disordered" evidence="1">
    <location>
        <begin position="581"/>
        <end position="608"/>
    </location>
</feature>
<feature type="compositionally biased region" description="Basic and acidic residues" evidence="1">
    <location>
        <begin position="366"/>
        <end position="379"/>
    </location>
</feature>
<proteinExistence type="predicted"/>
<reference evidence="2 3" key="1">
    <citation type="journal article" date="2016" name="Mol. Biol. Evol.">
        <title>Comparative Genomics of Early-Diverging Mushroom-Forming Fungi Provides Insights into the Origins of Lignocellulose Decay Capabilities.</title>
        <authorList>
            <person name="Nagy L.G."/>
            <person name="Riley R."/>
            <person name="Tritt A."/>
            <person name="Adam C."/>
            <person name="Daum C."/>
            <person name="Floudas D."/>
            <person name="Sun H."/>
            <person name="Yadav J.S."/>
            <person name="Pangilinan J."/>
            <person name="Larsson K.H."/>
            <person name="Matsuura K."/>
            <person name="Barry K."/>
            <person name="Labutti K."/>
            <person name="Kuo R."/>
            <person name="Ohm R.A."/>
            <person name="Bhattacharya S.S."/>
            <person name="Shirouzu T."/>
            <person name="Yoshinaga Y."/>
            <person name="Martin F.M."/>
            <person name="Grigoriev I.V."/>
            <person name="Hibbett D.S."/>
        </authorList>
    </citation>
    <scope>NUCLEOTIDE SEQUENCE [LARGE SCALE GENOMIC DNA]</scope>
    <source>
        <strain evidence="2 3">HHB14362 ss-1</strain>
    </source>
</reference>
<dbReference type="AlphaFoldDB" id="A0A165RDG5"/>
<feature type="compositionally biased region" description="Low complexity" evidence="1">
    <location>
        <begin position="283"/>
        <end position="300"/>
    </location>
</feature>
<gene>
    <name evidence="2" type="ORF">NEOLEDRAFT_1179886</name>
</gene>
<feature type="compositionally biased region" description="Basic and acidic residues" evidence="1">
    <location>
        <begin position="155"/>
        <end position="180"/>
    </location>
</feature>
<name>A0A165RDG5_9AGAM</name>
<evidence type="ECO:0000256" key="1">
    <source>
        <dbReference type="SAM" id="MobiDB-lite"/>
    </source>
</evidence>
<organism evidence="2 3">
    <name type="scientific">Neolentinus lepideus HHB14362 ss-1</name>
    <dbReference type="NCBI Taxonomy" id="1314782"/>
    <lineage>
        <taxon>Eukaryota</taxon>
        <taxon>Fungi</taxon>
        <taxon>Dikarya</taxon>
        <taxon>Basidiomycota</taxon>
        <taxon>Agaricomycotina</taxon>
        <taxon>Agaricomycetes</taxon>
        <taxon>Gloeophyllales</taxon>
        <taxon>Gloeophyllaceae</taxon>
        <taxon>Neolentinus</taxon>
    </lineage>
</organism>
<dbReference type="InParanoid" id="A0A165RDG5"/>
<dbReference type="OrthoDB" id="10683377at2759"/>
<feature type="region of interest" description="Disordered" evidence="1">
    <location>
        <begin position="119"/>
        <end position="180"/>
    </location>
</feature>
<dbReference type="Proteomes" id="UP000076761">
    <property type="component" value="Unassembled WGS sequence"/>
</dbReference>
<protein>
    <submittedName>
        <fullName evidence="2">Uncharacterized protein</fullName>
    </submittedName>
</protein>
<evidence type="ECO:0000313" key="2">
    <source>
        <dbReference type="EMBL" id="KZT23659.1"/>
    </source>
</evidence>
<sequence>MPSGIISYSAIPFHALQPPLPNAEQVAMARFAPLLWRYWPSISTPPPPPSFPPPPCRRRPIPHPRRVKRLLGEPRHSFKMRFKKALPAIERFRRHQPRKHALDTVNIIRWTRRKRENEHLAQYDDPSATSGSRKRKRGVSLRDFEHFPKVAGDGGPDRSRWCQRKKTEEKEATESTDVEPHRFSHRWMDLVRSCGEDTPVDDPCAKEEDTDLTDVEPAFVDVDMNDPTIAYLVSRFALCTIAGGPSAAGETSWLSDASTVVEAADMTVLEKGQGLLKEDVATSLSSSSEPGFHGSSSSMSSAAASPLDHVDISGITASSVALGSDIPSFVEAASHRISSRRQSGSSRSALKDSRVKAKQSAPYSRPPKERRPASNKDADAMTIIRDNLPKHLLRLALHGDLAMVRDRLMGKIGKDVYFSERFSKRAENWTRGIDSKTLKRREAYIADSCCDIKLFHDEMICALVEAGADRELVQMRYDCATDKENWGDFVTVPEAGSSSSASCPFSGNGLGITGSFGSQWYDLATDERDILAAQSPAGGQLESGDTPYSTWARFFGGGDPSGFNWDSTPNSVESSQQQVDYVAPVEPEEECGSDETDPDDMFGDGEYETDVQRQWAETAEEDGRRFDAAIEAAEFGPDGDE</sequence>
<dbReference type="EMBL" id="KV425583">
    <property type="protein sequence ID" value="KZT23659.1"/>
    <property type="molecule type" value="Genomic_DNA"/>
</dbReference>
<evidence type="ECO:0000313" key="3">
    <source>
        <dbReference type="Proteomes" id="UP000076761"/>
    </source>
</evidence>
<feature type="region of interest" description="Disordered" evidence="1">
    <location>
        <begin position="335"/>
        <end position="380"/>
    </location>
</feature>
<keyword evidence="3" id="KW-1185">Reference proteome</keyword>